<dbReference type="GO" id="GO:0007076">
    <property type="term" value="P:mitotic chromosome condensation"/>
    <property type="evidence" value="ECO:0007669"/>
    <property type="project" value="InterPro"/>
</dbReference>
<dbReference type="PANTHER" id="PTHR14222">
    <property type="entry name" value="CONDENSIN"/>
    <property type="match status" value="1"/>
</dbReference>
<keyword evidence="2" id="KW-0132">Cell division</keyword>
<evidence type="ECO:0000313" key="10">
    <source>
        <dbReference type="Proteomes" id="UP000230069"/>
    </source>
</evidence>
<dbReference type="Pfam" id="PF12717">
    <property type="entry name" value="Cnd1"/>
    <property type="match status" value="1"/>
</dbReference>
<dbReference type="FunCoup" id="A0A2G5F068">
    <property type="interactions" value="1442"/>
</dbReference>
<dbReference type="PANTHER" id="PTHR14222:SF1">
    <property type="entry name" value="CONDENSIN-2 COMPLEX SUBUNIT D3"/>
    <property type="match status" value="1"/>
</dbReference>
<keyword evidence="4" id="KW-0226">DNA condensation</keyword>
<dbReference type="InterPro" id="IPR026971">
    <property type="entry name" value="CND1/NCAPD3"/>
</dbReference>
<dbReference type="InterPro" id="IPR032682">
    <property type="entry name" value="Cnd1_C"/>
</dbReference>
<comment type="subcellular location">
    <subcellularLocation>
        <location evidence="1">Nucleus</location>
    </subcellularLocation>
</comment>
<gene>
    <name evidence="9" type="ORF">AQUCO_00300726v1</name>
</gene>
<evidence type="ECO:0000256" key="3">
    <source>
        <dbReference type="ARBA" id="ARBA00022776"/>
    </source>
</evidence>
<proteinExistence type="predicted"/>
<dbReference type="GO" id="GO:0042393">
    <property type="term" value="F:histone binding"/>
    <property type="evidence" value="ECO:0007669"/>
    <property type="project" value="TreeGrafter"/>
</dbReference>
<accession>A0A2G5F068</accession>
<feature type="region of interest" description="Disordered" evidence="7">
    <location>
        <begin position="1283"/>
        <end position="1326"/>
    </location>
</feature>
<name>A0A2G5F068_AQUCA</name>
<dbReference type="GO" id="GO:0000796">
    <property type="term" value="C:condensin complex"/>
    <property type="evidence" value="ECO:0007669"/>
    <property type="project" value="TreeGrafter"/>
</dbReference>
<dbReference type="Proteomes" id="UP000230069">
    <property type="component" value="Unassembled WGS sequence"/>
</dbReference>
<keyword evidence="3" id="KW-0498">Mitosis</keyword>
<dbReference type="GO" id="GO:0010032">
    <property type="term" value="P:meiotic chromosome condensation"/>
    <property type="evidence" value="ECO:0007669"/>
    <property type="project" value="TreeGrafter"/>
</dbReference>
<evidence type="ECO:0000259" key="8">
    <source>
        <dbReference type="Pfam" id="PF12717"/>
    </source>
</evidence>
<keyword evidence="6" id="KW-0131">Cell cycle</keyword>
<dbReference type="InterPro" id="IPR016024">
    <property type="entry name" value="ARM-type_fold"/>
</dbReference>
<evidence type="ECO:0000256" key="7">
    <source>
        <dbReference type="SAM" id="MobiDB-lite"/>
    </source>
</evidence>
<evidence type="ECO:0000256" key="2">
    <source>
        <dbReference type="ARBA" id="ARBA00022618"/>
    </source>
</evidence>
<reference evidence="9 10" key="1">
    <citation type="submission" date="2017-09" db="EMBL/GenBank/DDBJ databases">
        <title>WGS assembly of Aquilegia coerulea Goldsmith.</title>
        <authorList>
            <person name="Hodges S."/>
            <person name="Kramer E."/>
            <person name="Nordborg M."/>
            <person name="Tomkins J."/>
            <person name="Borevitz J."/>
            <person name="Derieg N."/>
            <person name="Yan J."/>
            <person name="Mihaltcheva S."/>
            <person name="Hayes R.D."/>
            <person name="Rokhsar D."/>
        </authorList>
    </citation>
    <scope>NUCLEOTIDE SEQUENCE [LARGE SCALE GENOMIC DNA]</scope>
    <source>
        <strain evidence="10">cv. Goldsmith</strain>
    </source>
</reference>
<protein>
    <recommendedName>
        <fullName evidence="8">Condensin complex subunit 1 C-terminal domain-containing protein</fullName>
    </recommendedName>
</protein>
<dbReference type="InterPro" id="IPR011989">
    <property type="entry name" value="ARM-like"/>
</dbReference>
<feature type="region of interest" description="Disordered" evidence="7">
    <location>
        <begin position="127"/>
        <end position="163"/>
    </location>
</feature>
<evidence type="ECO:0000313" key="9">
    <source>
        <dbReference type="EMBL" id="PIA61371.1"/>
    </source>
</evidence>
<keyword evidence="10" id="KW-1185">Reference proteome</keyword>
<evidence type="ECO:0000256" key="5">
    <source>
        <dbReference type="ARBA" id="ARBA00023242"/>
    </source>
</evidence>
<organism evidence="9 10">
    <name type="scientific">Aquilegia coerulea</name>
    <name type="common">Rocky mountain columbine</name>
    <dbReference type="NCBI Taxonomy" id="218851"/>
    <lineage>
        <taxon>Eukaryota</taxon>
        <taxon>Viridiplantae</taxon>
        <taxon>Streptophyta</taxon>
        <taxon>Embryophyta</taxon>
        <taxon>Tracheophyta</taxon>
        <taxon>Spermatophyta</taxon>
        <taxon>Magnoliopsida</taxon>
        <taxon>Ranunculales</taxon>
        <taxon>Ranunculaceae</taxon>
        <taxon>Thalictroideae</taxon>
        <taxon>Aquilegia</taxon>
    </lineage>
</organism>
<dbReference type="GO" id="GO:0051301">
    <property type="term" value="P:cell division"/>
    <property type="evidence" value="ECO:0007669"/>
    <property type="project" value="UniProtKB-KW"/>
</dbReference>
<dbReference type="EMBL" id="KZ305020">
    <property type="protein sequence ID" value="PIA61371.1"/>
    <property type="molecule type" value="Genomic_DNA"/>
</dbReference>
<dbReference type="STRING" id="218851.A0A2G5F068"/>
<evidence type="ECO:0000256" key="1">
    <source>
        <dbReference type="ARBA" id="ARBA00004123"/>
    </source>
</evidence>
<dbReference type="Gene3D" id="1.25.10.10">
    <property type="entry name" value="Leucine-rich Repeat Variant"/>
    <property type="match status" value="1"/>
</dbReference>
<dbReference type="SUPFAM" id="SSF48371">
    <property type="entry name" value="ARM repeat"/>
    <property type="match status" value="1"/>
</dbReference>
<dbReference type="GO" id="GO:0005634">
    <property type="term" value="C:nucleus"/>
    <property type="evidence" value="ECO:0007669"/>
    <property type="project" value="UniProtKB-SubCell"/>
</dbReference>
<evidence type="ECO:0000256" key="4">
    <source>
        <dbReference type="ARBA" id="ARBA00023067"/>
    </source>
</evidence>
<dbReference type="InParanoid" id="A0A2G5F068"/>
<dbReference type="OrthoDB" id="10263978at2759"/>
<dbReference type="GO" id="GO:0000779">
    <property type="term" value="C:condensed chromosome, centromeric region"/>
    <property type="evidence" value="ECO:0007669"/>
    <property type="project" value="TreeGrafter"/>
</dbReference>
<feature type="compositionally biased region" description="Basic and acidic residues" evidence="7">
    <location>
        <begin position="1303"/>
        <end position="1319"/>
    </location>
</feature>
<keyword evidence="5" id="KW-0539">Nucleus</keyword>
<sequence>MEEVYFRITSELETLNNLNDSSTPISESTLSDLQTLFDNALDADDTEDIDRLWDELASKNISPASLARHIASSMDSGSTHHTLLASQVYLSLLLSPNSPVLSLFNPIAFISILSSIRRFFKKKQVGEEAGGSGSRGQVNNNKKKRGGGGGGGRGVRRNARDGEDDEIDTSRFDLRLLFPVIEKLESVLCRIHLDRFPDSLKSLIQTVSEVPIAALEFYDNSGSYNRLSDLCYQILIGVLKPEHGNETNTAVEVLRSLVPSILLLKSQARTSALRFVTHQMMVVAKGNDAVKKAIVYLPRYLVSKAPERSEPRAAAVESIMEIIRAMELQDRMGFVEYVIKMTQGKAHLRLLAVDLIPMLLMSLPDPLGLNVEDGGEDWWGLNCLKVMINRCSDLNAAIRARSLSNLAQAVEFLFGNVKGRDRLKEILGFENAGGRNLEGGLTGLLRKRCMDEKANVRKASLLLITKSTALLGTSVDGVLLKTMGIACSDPLVSIRKAAISALSEAFRRFSDEKLVLDRLSGVGNTGSINSTFPSCSANEKMKSLNTEMESVYPGGVLNILKGLCDSEVMICIRKICTSLGKKKRLKPAIAVSLQNIIKTSESVWLNHSWPIEQWTAPPGCWFLLSEVSSFLPKAVRWEFLHHHWQLLDKTELNNKIGSPLIQRDMNSDLEGIGSESAAWAGDRVYLLQTISNVSVELPPEPAAELAHNLLKRLEEFNMHSTEVNAHVKALRTLCKRKALSPDEGDALVLKWVNQLLSKALRIIETYITEASDSSRANSFLTPQTTSDRKGKKKKTTSKALLQAVTAVYTVGSLVIISPSAELKGIIPVLHTIITSGGSETKSKKVPAPVSIKNLAPSLYTQSWLTMGKICLADQNLAKRYIPIFVQELEKNDCAALRNNIIVMMADFCVRYTALVDCYISKITNCLRDPCEVVRRQTFILLSKLLQRDYVKWRGVLFLRFLLCLVDDSQKIKQLADFLFGNILKAKAPLLAYNSFVEAIFVLNDCHAHAGHSESQGSRTQSRLFSIRGIDEKSRSQRMHIYVSLLKQMAPEHLLATSAKLCAEILAAASDGLLDLDDVTGQSVLQDALQILACKEIRIQSNRGVAADTTEIEDEGGDAGGTDAAAAARRKLVAQVAKKSLIQNAIPIFIELKRLLESKNSPLVGCLMECLRVLLKDYKSEIDDILVADRQLQKELIYDMQKYDTVKAKSTVVEAVATMQKSNPFYSPLGRGAGPSKVANDLDVNGKLAEQLGSAQKAASVVGDVAAAATVKSVLREVNRGMSTPQLNSISRPKLKSSMGGVSKGDRPSDVLESLRRRQTFEFGEEN</sequence>
<feature type="domain" description="Condensin complex subunit 1 C-terminal" evidence="8">
    <location>
        <begin position="896"/>
        <end position="1062"/>
    </location>
</feature>
<evidence type="ECO:0000256" key="6">
    <source>
        <dbReference type="ARBA" id="ARBA00023306"/>
    </source>
</evidence>